<sequence length="274" mass="29629">MLGFGPNLRALLLSLALAVSGASASHAKCSRVIQVPVAPIGQSVIIDGESISGIYPELLRSLTDKEGCSFTFNEVPRARLEVLFETGRADLLIPASKTPKRDAFGTFVALVQNRPTLLSLSSNRATIKTLRELQDDSTLKVALVRGFDYGPAYQDLVTSLAKQGRLIMDVDAISVARLLKAGSAHATIMASTILAGAIQDDERVRDLLDRLRIEPLDEPPWGTSGVYISNSSLTPQDRAALLEALERAARSGDVWKAFLRYYSPAILKGSIRPL</sequence>
<keyword evidence="1" id="KW-0732">Signal</keyword>
<gene>
    <name evidence="2" type="ORF">Csp_A11290</name>
</gene>
<reference evidence="2" key="1">
    <citation type="journal article" date="2010" name="Nature">
        <title>The dynamic genome of Hydra.</title>
        <authorList>
            <person name="Chapman J.A."/>
            <person name="Kirkness E.F."/>
            <person name="Simakov O."/>
            <person name="Hampson S.E."/>
            <person name="Mitros T."/>
            <person name="Weinmaier T."/>
            <person name="Rattei T."/>
            <person name="Balasubramanian P.G."/>
            <person name="Borman J."/>
            <person name="Busam D."/>
            <person name="Disbennett K."/>
            <person name="Pfannkoch C."/>
            <person name="Sumin N."/>
            <person name="Sutton G."/>
            <person name="Viswanathan L."/>
            <person name="Walenz B."/>
            <person name="Goodstein D.M."/>
            <person name="Hellsten U."/>
            <person name="Kawashima T."/>
            <person name="Prochnik S.E."/>
            <person name="Putnam N.H."/>
            <person name="Shu S."/>
            <person name="Blumberg B."/>
            <person name="Dana C.E."/>
            <person name="Gee L."/>
            <person name="Kibler D.F."/>
            <person name="Law L."/>
            <person name="Lindgens D."/>
            <person name="Martinez D.E."/>
            <person name="Peng J."/>
            <person name="Wigge P.A."/>
            <person name="Bertulat B."/>
            <person name="Guder C."/>
            <person name="Nakamura Y."/>
            <person name="Ozbek S."/>
            <person name="Watanabe H."/>
            <person name="Khalturin K."/>
            <person name="Hemmrich G."/>
            <person name="Franke A."/>
            <person name="Augustin R."/>
            <person name="Fraune S."/>
            <person name="Hayakawa E."/>
            <person name="Hayakawa S."/>
            <person name="Hirose M."/>
            <person name="Hwang J."/>
            <person name="Ikeo K."/>
            <person name="Nishimiya-Fujisawa C."/>
            <person name="Ogura A."/>
            <person name="Takahashi T."/>
            <person name="Steinmetz P.R."/>
            <person name="Zhang X."/>
            <person name="Aufschnaiter R."/>
            <person name="Eder M.K."/>
            <person name="Gorny A.K."/>
            <person name="Salvenmoser W."/>
            <person name="Heimberg A.M."/>
            <person name="Wheeler B.M."/>
            <person name="Peterson K.J."/>
            <person name="Boettger A."/>
            <person name="Tischler P."/>
            <person name="Wolf A."/>
            <person name="Gojobori T."/>
            <person name="Remington K.A."/>
            <person name="Strausberg R.L."/>
            <person name="Venter J."/>
            <person name="Technau U."/>
            <person name="Hobmayer B."/>
            <person name="Bosch T.C."/>
            <person name="Holstein T.W."/>
            <person name="Fujisawa T."/>
            <person name="Bode H.R."/>
            <person name="David C.N."/>
            <person name="Rokhsar D.S."/>
            <person name="Steele R.E."/>
        </authorList>
    </citation>
    <scope>NUCLEOTIDE SEQUENCE</scope>
</reference>
<dbReference type="Gene3D" id="3.40.190.10">
    <property type="entry name" value="Periplasmic binding protein-like II"/>
    <property type="match status" value="2"/>
</dbReference>
<proteinExistence type="predicted"/>
<feature type="chain" id="PRO_5003005192" evidence="1">
    <location>
        <begin position="28"/>
        <end position="274"/>
    </location>
</feature>
<evidence type="ECO:0000256" key="1">
    <source>
        <dbReference type="SAM" id="SignalP"/>
    </source>
</evidence>
<feature type="signal peptide" evidence="1">
    <location>
        <begin position="1"/>
        <end position="27"/>
    </location>
</feature>
<evidence type="ECO:0000313" key="2">
    <source>
        <dbReference type="EMBL" id="CBA29268.1"/>
    </source>
</evidence>
<name>C9YAH8_CURXX</name>
<dbReference type="EMBL" id="FN543104">
    <property type="protein sequence ID" value="CBA29268.1"/>
    <property type="molecule type" value="Genomic_DNA"/>
</dbReference>
<dbReference type="AlphaFoldDB" id="C9YAH8"/>
<protein>
    <submittedName>
        <fullName evidence="2">Uncharacterized protein</fullName>
    </submittedName>
</protein>
<dbReference type="SUPFAM" id="SSF53850">
    <property type="entry name" value="Periplasmic binding protein-like II"/>
    <property type="match status" value="1"/>
</dbReference>
<accession>C9YAH8</accession>
<organism evidence="2">
    <name type="scientific">Curvibacter symbiont subsp. Hydra magnipapillata</name>
    <dbReference type="NCBI Taxonomy" id="667019"/>
    <lineage>
        <taxon>Bacteria</taxon>
        <taxon>Pseudomonadati</taxon>
        <taxon>Pseudomonadota</taxon>
        <taxon>Betaproteobacteria</taxon>
        <taxon>Burkholderiales</taxon>
        <taxon>Comamonadaceae</taxon>
        <taxon>Curvibacter</taxon>
    </lineage>
</organism>